<comment type="caution">
    <text evidence="1">The sequence shown here is derived from an EMBL/GenBank/DDBJ whole genome shotgun (WGS) entry which is preliminary data.</text>
</comment>
<accession>A0ABN2Y5D3</accession>
<evidence type="ECO:0000313" key="2">
    <source>
        <dbReference type="Proteomes" id="UP001500575"/>
    </source>
</evidence>
<protein>
    <submittedName>
        <fullName evidence="1">Uncharacterized protein</fullName>
    </submittedName>
</protein>
<sequence>MAEGADAGPDDRQPLMTGATGTLLQVHLEDAGARSWWAALANVLAGSNGSAQYRFVARPPSLTQDATSAPVVGATFPVVRAQDLADRSSPNAWIEIAEERLDELDRRLLADGWVRTDETGRHWWSRTYVRRSEQGSKQGSTTT</sequence>
<dbReference type="EMBL" id="BAAAQQ010000007">
    <property type="protein sequence ID" value="GAA2121535.1"/>
    <property type="molecule type" value="Genomic_DNA"/>
</dbReference>
<gene>
    <name evidence="1" type="ORF">GCM10009843_15870</name>
</gene>
<evidence type="ECO:0000313" key="1">
    <source>
        <dbReference type="EMBL" id="GAA2121535.1"/>
    </source>
</evidence>
<name>A0ABN2Y5D3_9ACTN</name>
<proteinExistence type="predicted"/>
<dbReference type="Proteomes" id="UP001500575">
    <property type="component" value="Unassembled WGS sequence"/>
</dbReference>
<reference evidence="1 2" key="1">
    <citation type="journal article" date="2019" name="Int. J. Syst. Evol. Microbiol.">
        <title>The Global Catalogue of Microorganisms (GCM) 10K type strain sequencing project: providing services to taxonomists for standard genome sequencing and annotation.</title>
        <authorList>
            <consortium name="The Broad Institute Genomics Platform"/>
            <consortium name="The Broad Institute Genome Sequencing Center for Infectious Disease"/>
            <person name="Wu L."/>
            <person name="Ma J."/>
        </authorList>
    </citation>
    <scope>NUCLEOTIDE SEQUENCE [LARGE SCALE GENOMIC DNA]</scope>
    <source>
        <strain evidence="1 2">JCM 16021</strain>
    </source>
</reference>
<keyword evidence="2" id="KW-1185">Reference proteome</keyword>
<organism evidence="1 2">
    <name type="scientific">Nocardioides bigeumensis</name>
    <dbReference type="NCBI Taxonomy" id="433657"/>
    <lineage>
        <taxon>Bacteria</taxon>
        <taxon>Bacillati</taxon>
        <taxon>Actinomycetota</taxon>
        <taxon>Actinomycetes</taxon>
        <taxon>Propionibacteriales</taxon>
        <taxon>Nocardioidaceae</taxon>
        <taxon>Nocardioides</taxon>
    </lineage>
</organism>